<comment type="caution">
    <text evidence="2">The sequence shown here is derived from an EMBL/GenBank/DDBJ whole genome shotgun (WGS) entry which is preliminary data.</text>
</comment>
<dbReference type="STRING" id="1325734.A0A428R6W7"/>
<feature type="region of interest" description="Disordered" evidence="1">
    <location>
        <begin position="140"/>
        <end position="161"/>
    </location>
</feature>
<accession>A0A428R6W7</accession>
<reference evidence="2 3" key="1">
    <citation type="submission" date="2017-06" db="EMBL/GenBank/DDBJ databases">
        <title>Comparative genomic analysis of Ambrosia Fusariam Clade fungi.</title>
        <authorList>
            <person name="Stajich J.E."/>
            <person name="Carrillo J."/>
            <person name="Kijimoto T."/>
            <person name="Eskalen A."/>
            <person name="O'Donnell K."/>
            <person name="Kasson M."/>
        </authorList>
    </citation>
    <scope>NUCLEOTIDE SEQUENCE [LARGE SCALE GENOMIC DNA]</scope>
    <source>
        <strain evidence="2 3">NRRL62584</strain>
    </source>
</reference>
<feature type="region of interest" description="Disordered" evidence="1">
    <location>
        <begin position="322"/>
        <end position="409"/>
    </location>
</feature>
<feature type="region of interest" description="Disordered" evidence="1">
    <location>
        <begin position="1"/>
        <end position="58"/>
    </location>
</feature>
<evidence type="ECO:0000256" key="1">
    <source>
        <dbReference type="SAM" id="MobiDB-lite"/>
    </source>
</evidence>
<keyword evidence="3" id="KW-1185">Reference proteome</keyword>
<dbReference type="OrthoDB" id="4847496at2759"/>
<feature type="compositionally biased region" description="Basic and acidic residues" evidence="1">
    <location>
        <begin position="351"/>
        <end position="369"/>
    </location>
</feature>
<proteinExistence type="predicted"/>
<feature type="compositionally biased region" description="Basic and acidic residues" evidence="1">
    <location>
        <begin position="322"/>
        <end position="334"/>
    </location>
</feature>
<dbReference type="Proteomes" id="UP000288168">
    <property type="component" value="Unassembled WGS sequence"/>
</dbReference>
<dbReference type="AlphaFoldDB" id="A0A428R6W7"/>
<organism evidence="2 3">
    <name type="scientific">Fusarium duplospermum</name>
    <dbReference type="NCBI Taxonomy" id="1325734"/>
    <lineage>
        <taxon>Eukaryota</taxon>
        <taxon>Fungi</taxon>
        <taxon>Dikarya</taxon>
        <taxon>Ascomycota</taxon>
        <taxon>Pezizomycotina</taxon>
        <taxon>Sordariomycetes</taxon>
        <taxon>Hypocreomycetidae</taxon>
        <taxon>Hypocreales</taxon>
        <taxon>Nectriaceae</taxon>
        <taxon>Fusarium</taxon>
        <taxon>Fusarium solani species complex</taxon>
    </lineage>
</organism>
<dbReference type="EMBL" id="NKCI01000002">
    <property type="protein sequence ID" value="RSL73279.1"/>
    <property type="molecule type" value="Genomic_DNA"/>
</dbReference>
<gene>
    <name evidence="2" type="ORF">CEP54_000387</name>
</gene>
<evidence type="ECO:0000313" key="3">
    <source>
        <dbReference type="Proteomes" id="UP000288168"/>
    </source>
</evidence>
<feature type="compositionally biased region" description="Basic residues" evidence="1">
    <location>
        <begin position="335"/>
        <end position="350"/>
    </location>
</feature>
<protein>
    <submittedName>
        <fullName evidence="2">Uncharacterized protein</fullName>
    </submittedName>
</protein>
<name>A0A428R6W7_9HYPO</name>
<evidence type="ECO:0000313" key="2">
    <source>
        <dbReference type="EMBL" id="RSL73279.1"/>
    </source>
</evidence>
<sequence>MNPPWPLPNGKRSFDQHTSDQQNKVRFVHVVQRVDDAEGSTGTPPPPPPKKRNVVKPPSTNAQLSLAYPANFNFNAGAVNPDFFGDENTIDPRLTQCEAGPSGQQISETLTLNPRLVHHSGDNVTTGLQAPKCEMALSSQMTGDNTAPGAHPKKQQPGFSGRKIAGYPFEKAGLTIPNVESQADYDKIIASVDFELAHQEANPPVLPPSKLKEMAAKPLPEAPYEIPEDNPRLAEILRAKNKQILEKGKLLDKERNNLAAKATRDRRNEIIAQSRVLLNDREAELNWWKLRAITLGADPNEYQNLPGELKKALLSVVEQRVSEGDAKRSEDSAKNKSKKQSTRTAKSNKHVQKDKEAKAKEVARLRAELEASDAAALQATQSSMNPQAIMEPYQQHPFNQQPGHVAAAA</sequence>